<dbReference type="AlphaFoldDB" id="A0A841T718"/>
<comment type="caution">
    <text evidence="1">The sequence shown here is derived from an EMBL/GenBank/DDBJ whole genome shotgun (WGS) entry which is preliminary data.</text>
</comment>
<dbReference type="EMBL" id="JACJVQ010000024">
    <property type="protein sequence ID" value="MBB6637647.1"/>
    <property type="molecule type" value="Genomic_DNA"/>
</dbReference>
<reference evidence="1 2" key="1">
    <citation type="submission" date="2020-08" db="EMBL/GenBank/DDBJ databases">
        <title>Cohnella phylogeny.</title>
        <authorList>
            <person name="Dunlap C."/>
        </authorList>
    </citation>
    <scope>NUCLEOTIDE SEQUENCE [LARGE SCALE GENOMIC DNA]</scope>
    <source>
        <strain evidence="1 2">DSM 25241</strain>
    </source>
</reference>
<accession>A0A841T718</accession>
<name>A0A841T718_9BACL</name>
<proteinExistence type="predicted"/>
<evidence type="ECO:0000313" key="2">
    <source>
        <dbReference type="Proteomes" id="UP000535838"/>
    </source>
</evidence>
<dbReference type="RefSeq" id="WP_185122857.1">
    <property type="nucleotide sequence ID" value="NZ_JACJVQ010000024.1"/>
</dbReference>
<sequence>MKTELYRVEQWAKNLEGREGNLRDKLVGLKLDYLERLIRYEEIEDRKERMQRTLDSIEGDLGIGEAAEQPNNKNLLMISTPDREDGSVLMVLTEGGMPPIRFAELRELVDQALRQEGFGQSKVRTRREVQEHLRKFKIEGFSFKA</sequence>
<organism evidence="1 2">
    <name type="scientific">Cohnella thailandensis</name>
    <dbReference type="NCBI Taxonomy" id="557557"/>
    <lineage>
        <taxon>Bacteria</taxon>
        <taxon>Bacillati</taxon>
        <taxon>Bacillota</taxon>
        <taxon>Bacilli</taxon>
        <taxon>Bacillales</taxon>
        <taxon>Paenibacillaceae</taxon>
        <taxon>Cohnella</taxon>
    </lineage>
</organism>
<dbReference type="Proteomes" id="UP000535838">
    <property type="component" value="Unassembled WGS sequence"/>
</dbReference>
<evidence type="ECO:0000313" key="1">
    <source>
        <dbReference type="EMBL" id="MBB6637647.1"/>
    </source>
</evidence>
<keyword evidence="2" id="KW-1185">Reference proteome</keyword>
<gene>
    <name evidence="1" type="ORF">H7B67_26285</name>
</gene>
<protein>
    <submittedName>
        <fullName evidence="1">Uncharacterized protein</fullName>
    </submittedName>
</protein>